<reference evidence="4 5" key="1">
    <citation type="submission" date="2016-10" db="EMBL/GenBank/DDBJ databases">
        <authorList>
            <person name="Varghese N."/>
            <person name="Submissions S."/>
        </authorList>
    </citation>
    <scope>NUCLEOTIDE SEQUENCE [LARGE SCALE GENOMIC DNA]</scope>
    <source>
        <strain evidence="4 5">WCP15</strain>
    </source>
</reference>
<dbReference type="NCBIfam" id="TIGR00426">
    <property type="entry name" value="competence protein ComEA helix-hairpin-helix repeat region"/>
    <property type="match status" value="1"/>
</dbReference>
<dbReference type="Pfam" id="PF10531">
    <property type="entry name" value="SLBB"/>
    <property type="match status" value="1"/>
</dbReference>
<proteinExistence type="predicted"/>
<dbReference type="InterPro" id="IPR051675">
    <property type="entry name" value="Endo/Exo/Phosphatase_dom_1"/>
</dbReference>
<name>A0A1H6JIQ7_9ACTN</name>
<protein>
    <submittedName>
        <fullName evidence="4">Competence protein ComEA</fullName>
    </submittedName>
</protein>
<evidence type="ECO:0000256" key="2">
    <source>
        <dbReference type="SAM" id="Phobius"/>
    </source>
</evidence>
<dbReference type="InterPro" id="IPR019554">
    <property type="entry name" value="Soluble_ligand-bd"/>
</dbReference>
<dbReference type="PANTHER" id="PTHR21180">
    <property type="entry name" value="ENDONUCLEASE/EXONUCLEASE/PHOSPHATASE FAMILY DOMAIN-CONTAINING PROTEIN 1"/>
    <property type="match status" value="1"/>
</dbReference>
<dbReference type="EMBL" id="FNWT01000007">
    <property type="protein sequence ID" value="SEH61857.1"/>
    <property type="molecule type" value="Genomic_DNA"/>
</dbReference>
<organism evidence="4 5">
    <name type="scientific">Parafannyhessea umbonata</name>
    <dbReference type="NCBI Taxonomy" id="604330"/>
    <lineage>
        <taxon>Bacteria</taxon>
        <taxon>Bacillati</taxon>
        <taxon>Actinomycetota</taxon>
        <taxon>Coriobacteriia</taxon>
        <taxon>Coriobacteriales</taxon>
        <taxon>Atopobiaceae</taxon>
        <taxon>Parafannyhessea</taxon>
    </lineage>
</organism>
<comment type="caution">
    <text evidence="4">The sequence shown here is derived from an EMBL/GenBank/DDBJ whole genome shotgun (WGS) entry which is preliminary data.</text>
</comment>
<dbReference type="Gene3D" id="1.10.150.280">
    <property type="entry name" value="AF1531-like domain"/>
    <property type="match status" value="1"/>
</dbReference>
<dbReference type="InterPro" id="IPR010994">
    <property type="entry name" value="RuvA_2-like"/>
</dbReference>
<feature type="compositionally biased region" description="Low complexity" evidence="1">
    <location>
        <begin position="93"/>
        <end position="102"/>
    </location>
</feature>
<feature type="compositionally biased region" description="Basic and acidic residues" evidence="1">
    <location>
        <begin position="73"/>
        <end position="90"/>
    </location>
</feature>
<evidence type="ECO:0000313" key="5">
    <source>
        <dbReference type="Proteomes" id="UP000199135"/>
    </source>
</evidence>
<keyword evidence="2" id="KW-0472">Membrane</keyword>
<keyword evidence="2" id="KW-0812">Transmembrane</keyword>
<dbReference type="SUPFAM" id="SSF47781">
    <property type="entry name" value="RuvA domain 2-like"/>
    <property type="match status" value="1"/>
</dbReference>
<gene>
    <name evidence="4" type="ORF">SAMN05216447_10787</name>
</gene>
<dbReference type="Pfam" id="PF12836">
    <property type="entry name" value="HHH_3"/>
    <property type="match status" value="1"/>
</dbReference>
<feature type="region of interest" description="Disordered" evidence="1">
    <location>
        <begin position="163"/>
        <end position="195"/>
    </location>
</feature>
<dbReference type="InterPro" id="IPR003583">
    <property type="entry name" value="Hlx-hairpin-Hlx_DNA-bd_motif"/>
</dbReference>
<feature type="region of interest" description="Disordered" evidence="1">
    <location>
        <begin position="64"/>
        <end position="102"/>
    </location>
</feature>
<dbReference type="Gene3D" id="3.10.560.10">
    <property type="entry name" value="Outer membrane lipoprotein wza domain like"/>
    <property type="match status" value="1"/>
</dbReference>
<dbReference type="Proteomes" id="UP000199135">
    <property type="component" value="Unassembled WGS sequence"/>
</dbReference>
<dbReference type="InterPro" id="IPR004509">
    <property type="entry name" value="Competence_ComEA_HhH"/>
</dbReference>
<evidence type="ECO:0000313" key="4">
    <source>
        <dbReference type="EMBL" id="SEH61857.1"/>
    </source>
</evidence>
<dbReference type="RefSeq" id="WP_078687612.1">
    <property type="nucleotide sequence ID" value="NZ_FNWT01000007.1"/>
</dbReference>
<feature type="compositionally biased region" description="Low complexity" evidence="1">
    <location>
        <begin position="177"/>
        <end position="195"/>
    </location>
</feature>
<feature type="domain" description="Helix-hairpin-helix DNA-binding motif class 1" evidence="3">
    <location>
        <begin position="236"/>
        <end position="255"/>
    </location>
</feature>
<feature type="domain" description="Helix-hairpin-helix DNA-binding motif class 1" evidence="3">
    <location>
        <begin position="206"/>
        <end position="225"/>
    </location>
</feature>
<evidence type="ECO:0000259" key="3">
    <source>
        <dbReference type="SMART" id="SM00278"/>
    </source>
</evidence>
<evidence type="ECO:0000256" key="1">
    <source>
        <dbReference type="SAM" id="MobiDB-lite"/>
    </source>
</evidence>
<keyword evidence="2" id="KW-1133">Transmembrane helix</keyword>
<dbReference type="SMART" id="SM00278">
    <property type="entry name" value="HhH1"/>
    <property type="match status" value="2"/>
</dbReference>
<keyword evidence="5" id="KW-1185">Reference proteome</keyword>
<feature type="transmembrane region" description="Helical" evidence="2">
    <location>
        <begin position="33"/>
        <end position="54"/>
    </location>
</feature>
<accession>A0A1H6JIQ7</accession>
<dbReference type="PANTHER" id="PTHR21180:SF32">
    <property type="entry name" value="ENDONUCLEASE_EXONUCLEASE_PHOSPHATASE FAMILY DOMAIN-CONTAINING PROTEIN 1"/>
    <property type="match status" value="1"/>
</dbReference>
<sequence>MAQRRSKGRASSSVSLFSDSVSKRIALSGRRRSAVIVLACCFLFAVVGITFVLLRQGEYRLTRSSGPGAAAEADARQGAHESEPVDRGEPSDSEGSSKASDSTETFFVHVDGAVASPGVYELAAGSRANDAVRAAGGPTEGADLSMLNLAQKVSDGEKIHVPAQGEAAPQPSQADVGSIDPSVPPSGSGSSKGGASLVNINTASVDELKTLSGVGESTAKAIVEDRTNNGPFASKEDLMRVSGIGEKKYAKLEGSICV</sequence>